<keyword evidence="1" id="KW-0732">Signal</keyword>
<gene>
    <name evidence="2" type="ORF">PQU94_07980</name>
</gene>
<name>A0ABT5IDH2_9CAUL</name>
<feature type="chain" id="PRO_5045171626" evidence="1">
    <location>
        <begin position="27"/>
        <end position="251"/>
    </location>
</feature>
<comment type="caution">
    <text evidence="2">The sequence shown here is derived from an EMBL/GenBank/DDBJ whole genome shotgun (WGS) entry which is preliminary data.</text>
</comment>
<protein>
    <submittedName>
        <fullName evidence="2">Uncharacterized protein</fullName>
    </submittedName>
</protein>
<evidence type="ECO:0000313" key="3">
    <source>
        <dbReference type="Proteomes" id="UP001216595"/>
    </source>
</evidence>
<proteinExistence type="predicted"/>
<dbReference type="RefSeq" id="WP_272740936.1">
    <property type="nucleotide sequence ID" value="NZ_JAQQKW010000004.1"/>
</dbReference>
<organism evidence="2 3">
    <name type="scientific">Asticcacaulis currens</name>
    <dbReference type="NCBI Taxonomy" id="2984210"/>
    <lineage>
        <taxon>Bacteria</taxon>
        <taxon>Pseudomonadati</taxon>
        <taxon>Pseudomonadota</taxon>
        <taxon>Alphaproteobacteria</taxon>
        <taxon>Caulobacterales</taxon>
        <taxon>Caulobacteraceae</taxon>
        <taxon>Asticcacaulis</taxon>
    </lineage>
</organism>
<feature type="signal peptide" evidence="1">
    <location>
        <begin position="1"/>
        <end position="26"/>
    </location>
</feature>
<accession>A0ABT5IDH2</accession>
<evidence type="ECO:0000313" key="2">
    <source>
        <dbReference type="EMBL" id="MDC7694218.1"/>
    </source>
</evidence>
<reference evidence="2 3" key="1">
    <citation type="submission" date="2023-01" db="EMBL/GenBank/DDBJ databases">
        <title>Novel species of the genus Asticcacaulis isolated from rivers.</title>
        <authorList>
            <person name="Lu H."/>
        </authorList>
    </citation>
    <scope>NUCLEOTIDE SEQUENCE [LARGE SCALE GENOMIC DNA]</scope>
    <source>
        <strain evidence="2 3">DXS10W</strain>
    </source>
</reference>
<sequence>MSLRWFEQALALVLFTMATIFPSAQAETVPPEASAGLLYSYEVDRQAEFEQGYKSHLDWHRAAGDQLPWYGWIVTSGARPGTFVDGTFAPIEALDRRPRLSEDGVDFARTVRPFVRPTRQDTLALWTEASTTFLLEARTPTPEMDVYKVEPLPGHDADFRKILISIVHKRRAGGLGWTWYRQLVGGELPSYILLVPRTSLNDRALCNEGSLMSLVMAVTGVREERARAVDRVARITVSETWSLRRDLSLGL</sequence>
<keyword evidence="3" id="KW-1185">Reference proteome</keyword>
<dbReference type="EMBL" id="JAQQKW010000004">
    <property type="protein sequence ID" value="MDC7694218.1"/>
    <property type="molecule type" value="Genomic_DNA"/>
</dbReference>
<evidence type="ECO:0000256" key="1">
    <source>
        <dbReference type="SAM" id="SignalP"/>
    </source>
</evidence>
<dbReference type="Proteomes" id="UP001216595">
    <property type="component" value="Unassembled WGS sequence"/>
</dbReference>